<proteinExistence type="predicted"/>
<comment type="caution">
    <text evidence="2">The sequence shown here is derived from an EMBL/GenBank/DDBJ whole genome shotgun (WGS) entry which is preliminary data.</text>
</comment>
<feature type="compositionally biased region" description="Low complexity" evidence="1">
    <location>
        <begin position="251"/>
        <end position="264"/>
    </location>
</feature>
<gene>
    <name evidence="2" type="ORF">EII11_08340</name>
</gene>
<organism evidence="2 3">
    <name type="scientific">Schaalia canis</name>
    <dbReference type="NCBI Taxonomy" id="100469"/>
    <lineage>
        <taxon>Bacteria</taxon>
        <taxon>Bacillati</taxon>
        <taxon>Actinomycetota</taxon>
        <taxon>Actinomycetes</taxon>
        <taxon>Actinomycetales</taxon>
        <taxon>Actinomycetaceae</taxon>
        <taxon>Schaalia</taxon>
    </lineage>
</organism>
<reference evidence="2 3" key="1">
    <citation type="submission" date="2018-11" db="EMBL/GenBank/DDBJ databases">
        <title>Genomes From Bacteria Associated with the Canine Oral Cavity: a Test Case for Automated Genome-Based Taxonomic Assignment.</title>
        <authorList>
            <person name="Coil D.A."/>
            <person name="Jospin G."/>
            <person name="Darling A.E."/>
            <person name="Wallis C."/>
            <person name="Davis I.J."/>
            <person name="Harris S."/>
            <person name="Eisen J.A."/>
            <person name="Holcombe L.J."/>
            <person name="O'Flynn C."/>
        </authorList>
    </citation>
    <scope>NUCLEOTIDE SEQUENCE [LARGE SCALE GENOMIC DNA]</scope>
    <source>
        <strain evidence="2 3">OH770</strain>
    </source>
</reference>
<dbReference type="Proteomes" id="UP000280444">
    <property type="component" value="Unassembled WGS sequence"/>
</dbReference>
<dbReference type="AlphaFoldDB" id="A0A3P1SEY3"/>
<dbReference type="EMBL" id="RQZF01000009">
    <property type="protein sequence ID" value="RRC94872.1"/>
    <property type="molecule type" value="Genomic_DNA"/>
</dbReference>
<feature type="region of interest" description="Disordered" evidence="1">
    <location>
        <begin position="241"/>
        <end position="264"/>
    </location>
</feature>
<keyword evidence="3" id="KW-1185">Reference proteome</keyword>
<sequence length="264" mass="29171">MTHTAHSSLLSPSLQADRRYWKRWGACAALIPLISFSAGCAAMSGGDEDASAARSAELYAADFEQARQRTANAPLAQEILADNRITEAEMIGMLDLWSTCMQDNGVTGYQEGLDPDSLKWDDSVPWEVYERAQENCIAKTGYFEVSILYRSITVNPENYNWSALTVQCLTRNQVLEPGFTAEQYDKVAEDFGRAITEDSVVAGGPSFPFLGDPATAEWIHGECSRDHRFDRQAVSEPAWVDMMRRERNGETTENTGSTGQSSAS</sequence>
<accession>A0A3P1SEY3</accession>
<name>A0A3P1SEY3_9ACTO</name>
<dbReference type="OrthoDB" id="3230981at2"/>
<evidence type="ECO:0000313" key="2">
    <source>
        <dbReference type="EMBL" id="RRC94872.1"/>
    </source>
</evidence>
<dbReference type="RefSeq" id="WP_124871416.1">
    <property type="nucleotide sequence ID" value="NZ_RQZF01000009.1"/>
</dbReference>
<protein>
    <submittedName>
        <fullName evidence="2">Uncharacterized protein</fullName>
    </submittedName>
</protein>
<evidence type="ECO:0000256" key="1">
    <source>
        <dbReference type="SAM" id="MobiDB-lite"/>
    </source>
</evidence>
<evidence type="ECO:0000313" key="3">
    <source>
        <dbReference type="Proteomes" id="UP000280444"/>
    </source>
</evidence>